<comment type="caution">
    <text evidence="2">The sequence shown here is derived from an EMBL/GenBank/DDBJ whole genome shotgun (WGS) entry which is preliminary data.</text>
</comment>
<reference evidence="2" key="1">
    <citation type="journal article" date="2020" name="Phytopathology">
        <title>Genome sequence of the chestnut blight fungus Cryphonectria parasitica EP155: A fundamental resource for an archetypical invasive plant pathogen.</title>
        <authorList>
            <person name="Crouch J.A."/>
            <person name="Dawe A."/>
            <person name="Aerts A."/>
            <person name="Barry K."/>
            <person name="Churchill A.C.L."/>
            <person name="Grimwood J."/>
            <person name="Hillman B."/>
            <person name="Milgroom M.G."/>
            <person name="Pangilinan J."/>
            <person name="Smith M."/>
            <person name="Salamov A."/>
            <person name="Schmutz J."/>
            <person name="Yadav J."/>
            <person name="Grigoriev I.V."/>
            <person name="Nuss D."/>
        </authorList>
    </citation>
    <scope>NUCLEOTIDE SEQUENCE</scope>
    <source>
        <strain evidence="2">EP155</strain>
    </source>
</reference>
<dbReference type="RefSeq" id="XP_040778126.1">
    <property type="nucleotide sequence ID" value="XM_040920311.1"/>
</dbReference>
<organism evidence="2 3">
    <name type="scientific">Cryphonectria parasitica (strain ATCC 38755 / EP155)</name>
    <dbReference type="NCBI Taxonomy" id="660469"/>
    <lineage>
        <taxon>Eukaryota</taxon>
        <taxon>Fungi</taxon>
        <taxon>Dikarya</taxon>
        <taxon>Ascomycota</taxon>
        <taxon>Pezizomycotina</taxon>
        <taxon>Sordariomycetes</taxon>
        <taxon>Sordariomycetidae</taxon>
        <taxon>Diaporthales</taxon>
        <taxon>Cryphonectriaceae</taxon>
        <taxon>Cryphonectria-Endothia species complex</taxon>
        <taxon>Cryphonectria</taxon>
    </lineage>
</organism>
<dbReference type="GeneID" id="63837440"/>
<dbReference type="SUPFAM" id="SSF52540">
    <property type="entry name" value="P-loop containing nucleoside triphosphate hydrolases"/>
    <property type="match status" value="1"/>
</dbReference>
<name>A0A9P5CRJ4_CRYP1</name>
<dbReference type="EMBL" id="MU032346">
    <property type="protein sequence ID" value="KAF3767165.1"/>
    <property type="molecule type" value="Genomic_DNA"/>
</dbReference>
<accession>A0A9P5CRJ4</accession>
<evidence type="ECO:0000313" key="3">
    <source>
        <dbReference type="Proteomes" id="UP000803844"/>
    </source>
</evidence>
<protein>
    <submittedName>
        <fullName evidence="2">Uncharacterized protein</fullName>
    </submittedName>
</protein>
<dbReference type="InterPro" id="IPR027417">
    <property type="entry name" value="P-loop_NTPase"/>
</dbReference>
<keyword evidence="3" id="KW-1185">Reference proteome</keyword>
<proteinExistence type="predicted"/>
<dbReference type="InterPro" id="IPR023214">
    <property type="entry name" value="HAD_sf"/>
</dbReference>
<dbReference type="Gene3D" id="3.40.50.1000">
    <property type="entry name" value="HAD superfamily/HAD-like"/>
    <property type="match status" value="1"/>
</dbReference>
<evidence type="ECO:0000313" key="2">
    <source>
        <dbReference type="EMBL" id="KAF3767165.1"/>
    </source>
</evidence>
<gene>
    <name evidence="2" type="ORF">M406DRAFT_328260</name>
</gene>
<feature type="region of interest" description="Disordered" evidence="1">
    <location>
        <begin position="1"/>
        <end position="55"/>
    </location>
</feature>
<sequence length="505" mass="56281">MDLVMPDETSPTGSGSALPPTLTTRLPPQTTMDTPLPTIEDPASASSATPAPEPKKPEIILITGIGGCGKSRLLADLQAQLGQEEFTYFDISEYETALWQHGNTIHDPSSDERIERLGHQYTGEPGRGGVPAFYTAELVRIRDCALVLYVNEDLQLVAQYRGQDARPRLPIPVQDLWAWWKNDDLVAKTLAHENGVPIKELKVAGMPDYAHRVGLVAANICRFFSTTEETNLADVLSLADQIGASQRSNGRIVVMDADHILTDLNTWQALSDEMALLRGEPRQPLVNRDHAHPVIFDPAKRGDFEVLRQLCYLVSNNTGDVYAMACYNIARRIAARLPPEFERLLWQIKLQESFLAVFLTSGSQLVWDMVLELVLSKKSYLMNPMVVHGVVSAEEKKPLFTPAAKAAFVKKLQEDYQLRVHTFGKEPHDVPMVNAAGENGFIVRKDWEKRAIDTDVSTTPERPLAKVLMLRTKERGLINGWRLPRTIDDDVGDIYEAIGLLEDQG</sequence>
<dbReference type="AlphaFoldDB" id="A0A9P5CRJ4"/>
<evidence type="ECO:0000256" key="1">
    <source>
        <dbReference type="SAM" id="MobiDB-lite"/>
    </source>
</evidence>
<feature type="compositionally biased region" description="Low complexity" evidence="1">
    <location>
        <begin position="18"/>
        <end position="31"/>
    </location>
</feature>
<dbReference type="Proteomes" id="UP000803844">
    <property type="component" value="Unassembled WGS sequence"/>
</dbReference>